<feature type="domain" description="HAMP" evidence="16">
    <location>
        <begin position="207"/>
        <end position="259"/>
    </location>
</feature>
<evidence type="ECO:0000256" key="12">
    <source>
        <dbReference type="ARBA" id="ARBA00023012"/>
    </source>
</evidence>
<dbReference type="EMBL" id="VNJK01000005">
    <property type="protein sequence ID" value="TVX86903.1"/>
    <property type="molecule type" value="Genomic_DNA"/>
</dbReference>
<dbReference type="InterPro" id="IPR003660">
    <property type="entry name" value="HAMP_dom"/>
</dbReference>
<dbReference type="SUPFAM" id="SSF47384">
    <property type="entry name" value="Homodimeric domain of signal transducing histidine kinase"/>
    <property type="match status" value="1"/>
</dbReference>
<proteinExistence type="predicted"/>
<evidence type="ECO:0000256" key="9">
    <source>
        <dbReference type="ARBA" id="ARBA00022777"/>
    </source>
</evidence>
<keyword evidence="10" id="KW-0067">ATP-binding</keyword>
<organism evidence="17 18">
    <name type="scientific">Paenibacillus agilis</name>
    <dbReference type="NCBI Taxonomy" id="3020863"/>
    <lineage>
        <taxon>Bacteria</taxon>
        <taxon>Bacillati</taxon>
        <taxon>Bacillota</taxon>
        <taxon>Bacilli</taxon>
        <taxon>Bacillales</taxon>
        <taxon>Paenibacillaceae</taxon>
        <taxon>Paenibacillus</taxon>
    </lineage>
</organism>
<accession>A0A559IHI7</accession>
<evidence type="ECO:0000259" key="16">
    <source>
        <dbReference type="PROSITE" id="PS50885"/>
    </source>
</evidence>
<evidence type="ECO:0000256" key="3">
    <source>
        <dbReference type="ARBA" id="ARBA00012438"/>
    </source>
</evidence>
<name>A0A559IHI7_9BACL</name>
<dbReference type="InterPro" id="IPR003661">
    <property type="entry name" value="HisK_dim/P_dom"/>
</dbReference>
<keyword evidence="4" id="KW-1003">Cell membrane</keyword>
<feature type="transmembrane region" description="Helical" evidence="14">
    <location>
        <begin position="186"/>
        <end position="206"/>
    </location>
</feature>
<dbReference type="PANTHER" id="PTHR45528:SF9">
    <property type="entry name" value="SENSOR HISTIDINE KINASE YBDK"/>
    <property type="match status" value="1"/>
</dbReference>
<evidence type="ECO:0000256" key="1">
    <source>
        <dbReference type="ARBA" id="ARBA00000085"/>
    </source>
</evidence>
<evidence type="ECO:0000313" key="18">
    <source>
        <dbReference type="Proteomes" id="UP000318102"/>
    </source>
</evidence>
<dbReference type="SMART" id="SM00304">
    <property type="entry name" value="HAMP"/>
    <property type="match status" value="1"/>
</dbReference>
<evidence type="ECO:0000313" key="17">
    <source>
        <dbReference type="EMBL" id="TVX86903.1"/>
    </source>
</evidence>
<evidence type="ECO:0000256" key="14">
    <source>
        <dbReference type="SAM" id="Phobius"/>
    </source>
</evidence>
<dbReference type="EC" id="2.7.13.3" evidence="3"/>
<comment type="subcellular location">
    <subcellularLocation>
        <location evidence="2">Cell membrane</location>
        <topology evidence="2">Multi-pass membrane protein</topology>
    </subcellularLocation>
</comment>
<dbReference type="InterPro" id="IPR036890">
    <property type="entry name" value="HATPase_C_sf"/>
</dbReference>
<evidence type="ECO:0000256" key="5">
    <source>
        <dbReference type="ARBA" id="ARBA00022553"/>
    </source>
</evidence>
<dbReference type="GO" id="GO:0005524">
    <property type="term" value="F:ATP binding"/>
    <property type="evidence" value="ECO:0007669"/>
    <property type="project" value="UniProtKB-KW"/>
</dbReference>
<dbReference type="Gene3D" id="3.30.565.10">
    <property type="entry name" value="Histidine kinase-like ATPase, C-terminal domain"/>
    <property type="match status" value="1"/>
</dbReference>
<dbReference type="AlphaFoldDB" id="A0A559IHI7"/>
<dbReference type="InterPro" id="IPR005467">
    <property type="entry name" value="His_kinase_dom"/>
</dbReference>
<dbReference type="Gene3D" id="6.10.340.10">
    <property type="match status" value="1"/>
</dbReference>
<keyword evidence="12" id="KW-0902">Two-component regulatory system</keyword>
<keyword evidence="13 14" id="KW-0472">Membrane</keyword>
<dbReference type="SUPFAM" id="SSF158472">
    <property type="entry name" value="HAMP domain-like"/>
    <property type="match status" value="1"/>
</dbReference>
<dbReference type="OrthoDB" id="14660at2"/>
<dbReference type="PANTHER" id="PTHR45528">
    <property type="entry name" value="SENSOR HISTIDINE KINASE CPXA"/>
    <property type="match status" value="1"/>
</dbReference>
<dbReference type="PROSITE" id="PS50885">
    <property type="entry name" value="HAMP"/>
    <property type="match status" value="1"/>
</dbReference>
<dbReference type="CDD" id="cd06225">
    <property type="entry name" value="HAMP"/>
    <property type="match status" value="1"/>
</dbReference>
<dbReference type="Gene3D" id="1.10.287.130">
    <property type="match status" value="1"/>
</dbReference>
<evidence type="ECO:0000256" key="2">
    <source>
        <dbReference type="ARBA" id="ARBA00004651"/>
    </source>
</evidence>
<dbReference type="SMART" id="SM00388">
    <property type="entry name" value="HisKA"/>
    <property type="match status" value="1"/>
</dbReference>
<keyword evidence="5" id="KW-0597">Phosphoprotein</keyword>
<dbReference type="GO" id="GO:0000155">
    <property type="term" value="F:phosphorelay sensor kinase activity"/>
    <property type="evidence" value="ECO:0007669"/>
    <property type="project" value="InterPro"/>
</dbReference>
<feature type="domain" description="Histidine kinase" evidence="15">
    <location>
        <begin position="274"/>
        <end position="475"/>
    </location>
</feature>
<evidence type="ECO:0000256" key="13">
    <source>
        <dbReference type="ARBA" id="ARBA00023136"/>
    </source>
</evidence>
<dbReference type="Pfam" id="PF00672">
    <property type="entry name" value="HAMP"/>
    <property type="match status" value="1"/>
</dbReference>
<dbReference type="Pfam" id="PF00512">
    <property type="entry name" value="HisKA"/>
    <property type="match status" value="1"/>
</dbReference>
<reference evidence="17 18" key="1">
    <citation type="submission" date="2019-07" db="EMBL/GenBank/DDBJ databases">
        <authorList>
            <person name="Kim J."/>
        </authorList>
    </citation>
    <scope>NUCLEOTIDE SEQUENCE [LARGE SCALE GENOMIC DNA]</scope>
    <source>
        <strain evidence="17 18">N4</strain>
    </source>
</reference>
<keyword evidence="18" id="KW-1185">Reference proteome</keyword>
<keyword evidence="7 14" id="KW-0812">Transmembrane</keyword>
<dbReference type="Pfam" id="PF02518">
    <property type="entry name" value="HATPase_c"/>
    <property type="match status" value="1"/>
</dbReference>
<dbReference type="SUPFAM" id="SSF55874">
    <property type="entry name" value="ATPase domain of HSP90 chaperone/DNA topoisomerase II/histidine kinase"/>
    <property type="match status" value="1"/>
</dbReference>
<keyword evidence="11 14" id="KW-1133">Transmembrane helix</keyword>
<dbReference type="InterPro" id="IPR003594">
    <property type="entry name" value="HATPase_dom"/>
</dbReference>
<feature type="transmembrane region" description="Helical" evidence="14">
    <location>
        <begin position="27"/>
        <end position="55"/>
    </location>
</feature>
<dbReference type="PROSITE" id="PS50109">
    <property type="entry name" value="HIS_KIN"/>
    <property type="match status" value="1"/>
</dbReference>
<evidence type="ECO:0000256" key="11">
    <source>
        <dbReference type="ARBA" id="ARBA00022989"/>
    </source>
</evidence>
<comment type="catalytic activity">
    <reaction evidence="1">
        <text>ATP + protein L-histidine = ADP + protein N-phospho-L-histidine.</text>
        <dbReference type="EC" id="2.7.13.3"/>
    </reaction>
</comment>
<dbReference type="InterPro" id="IPR036097">
    <property type="entry name" value="HisK_dim/P_sf"/>
</dbReference>
<comment type="caution">
    <text evidence="17">The sequence shown here is derived from an EMBL/GenBank/DDBJ whole genome shotgun (WGS) entry which is preliminary data.</text>
</comment>
<dbReference type="CDD" id="cd00082">
    <property type="entry name" value="HisKA"/>
    <property type="match status" value="1"/>
</dbReference>
<gene>
    <name evidence="17" type="ORF">FPZ44_22675</name>
</gene>
<dbReference type="GO" id="GO:0005886">
    <property type="term" value="C:plasma membrane"/>
    <property type="evidence" value="ECO:0007669"/>
    <property type="project" value="UniProtKB-SubCell"/>
</dbReference>
<dbReference type="InterPro" id="IPR050398">
    <property type="entry name" value="HssS/ArlS-like"/>
</dbReference>
<protein>
    <recommendedName>
        <fullName evidence="3">histidine kinase</fullName>
        <ecNumber evidence="3">2.7.13.3</ecNumber>
    </recommendedName>
</protein>
<dbReference type="SMART" id="SM00387">
    <property type="entry name" value="HATPase_c"/>
    <property type="match status" value="1"/>
</dbReference>
<dbReference type="Proteomes" id="UP000318102">
    <property type="component" value="Unassembled WGS sequence"/>
</dbReference>
<keyword evidence="6" id="KW-0808">Transferase</keyword>
<evidence type="ECO:0000259" key="15">
    <source>
        <dbReference type="PROSITE" id="PS50109"/>
    </source>
</evidence>
<keyword evidence="9 17" id="KW-0418">Kinase</keyword>
<evidence type="ECO:0000256" key="8">
    <source>
        <dbReference type="ARBA" id="ARBA00022741"/>
    </source>
</evidence>
<keyword evidence="8" id="KW-0547">Nucleotide-binding</keyword>
<evidence type="ECO:0000256" key="4">
    <source>
        <dbReference type="ARBA" id="ARBA00022475"/>
    </source>
</evidence>
<sequence>MQKHTKSRWWRLTDSRVRWRHSLLVKYLSLVVCAMMLFFFLMPLATIILAIPMYWNDQMKEKENPYANGHTLMTAWHAETKLLKGSNEQAIEKLLASWKVKLPKASVFWIDEKGMTRSMLPEQKSLPKQWTAQDSIAFMKNSHDGDPFTVVSFIGGEAAKEGFVVIQIPRKLMTYDGLQPLYTSEYAFAIMMSLTLLFILFSWRFFYRIQRRLRELERAMAMTDEQGIPVTISVAKEDEIGQLQHSFNRMTSELRASRKREQEEEELRKQLIANLSHDIRTPLTTIRTHVHTIQQENDVLQERSKTSLRVIVQKCEDLAHLVDNLLSYTLLSAKRYTFHPQAVDVVRLVRESAAAWYPMWEKHQFEVEVNLPSAPITWDVDQMWMKRILDNVYQNVVRHASSGRYIRIEMNQLPNGSSELVIQDKGPGMKVTSSNKGAGIGLSIIEMMLKEMQLEQEVFSSSNGTTLVLTPKRGNLKNPNI</sequence>
<evidence type="ECO:0000256" key="7">
    <source>
        <dbReference type="ARBA" id="ARBA00022692"/>
    </source>
</evidence>
<evidence type="ECO:0000256" key="10">
    <source>
        <dbReference type="ARBA" id="ARBA00022840"/>
    </source>
</evidence>
<evidence type="ECO:0000256" key="6">
    <source>
        <dbReference type="ARBA" id="ARBA00022679"/>
    </source>
</evidence>